<dbReference type="PANTHER" id="PTHR14969:SF13">
    <property type="entry name" value="AT30094P"/>
    <property type="match status" value="1"/>
</dbReference>
<dbReference type="Proteomes" id="UP000025748">
    <property type="component" value="Unassembled WGS sequence"/>
</dbReference>
<reference evidence="3 4" key="1">
    <citation type="submission" date="2014-03" db="EMBL/GenBank/DDBJ databases">
        <title>Genome sequence of Bordetella hinzii.</title>
        <authorList>
            <person name="Register K."/>
            <person name="Harvill E."/>
            <person name="Goodfield L.L."/>
            <person name="Ivanov Y.V."/>
            <person name="Meyer J.A."/>
            <person name="Muse S.J."/>
            <person name="Jacobs N."/>
            <person name="Bendor L."/>
            <person name="Smallridge W.E."/>
            <person name="Brinkac L.M."/>
            <person name="Sanka R."/>
            <person name="Kim M."/>
            <person name="Losada L."/>
        </authorList>
    </citation>
    <scope>NUCLEOTIDE SEQUENCE [LARGE SCALE GENOMIC DNA]</scope>
    <source>
        <strain evidence="3 4">OH87 BAL007II</strain>
    </source>
</reference>
<evidence type="ECO:0000313" key="3">
    <source>
        <dbReference type="EMBL" id="KCB23646.1"/>
    </source>
</evidence>
<sequence>MTTGVPLSPPLRPIRGKLSLVLLVVLALACTLWLDRPLALWLDANVPTGLNTLFDRIGRLGDPGLYVLAGLGLYIWSLNGLARGWHCRFEAGFDRIARGSLLLLATLSAGGIVTWLLKRAVARARPEELFDHGFYGLGGFFAGKPFDSFPSSHTQAAFAVAGVIAIVAPRWRWPVLTLAALVALSRVINRDHYLTDVVAGALVALGCAFALAPRILGTQYQWPLRAPWRWRRG</sequence>
<dbReference type="EMBL" id="JHEM01000018">
    <property type="protein sequence ID" value="KCB23646.1"/>
    <property type="molecule type" value="Genomic_DNA"/>
</dbReference>
<organism evidence="3 4">
    <name type="scientific">Bordetella hinzii OH87 BAL007II</name>
    <dbReference type="NCBI Taxonomy" id="1331262"/>
    <lineage>
        <taxon>Bacteria</taxon>
        <taxon>Pseudomonadati</taxon>
        <taxon>Pseudomonadota</taxon>
        <taxon>Betaproteobacteria</taxon>
        <taxon>Burkholderiales</taxon>
        <taxon>Alcaligenaceae</taxon>
        <taxon>Bordetella</taxon>
    </lineage>
</organism>
<feature type="transmembrane region" description="Helical" evidence="1">
    <location>
        <begin position="193"/>
        <end position="212"/>
    </location>
</feature>
<evidence type="ECO:0000259" key="2">
    <source>
        <dbReference type="SMART" id="SM00014"/>
    </source>
</evidence>
<evidence type="ECO:0000256" key="1">
    <source>
        <dbReference type="SAM" id="Phobius"/>
    </source>
</evidence>
<feature type="domain" description="Phosphatidic acid phosphatase type 2/haloperoxidase" evidence="2">
    <location>
        <begin position="100"/>
        <end position="212"/>
    </location>
</feature>
<dbReference type="RefSeq" id="WP_185843218.1">
    <property type="nucleotide sequence ID" value="NZ_JHEM01000018.1"/>
</dbReference>
<dbReference type="Pfam" id="PF01569">
    <property type="entry name" value="PAP2"/>
    <property type="match status" value="1"/>
</dbReference>
<feature type="transmembrane region" description="Helical" evidence="1">
    <location>
        <begin position="63"/>
        <end position="84"/>
    </location>
</feature>
<protein>
    <submittedName>
        <fullName evidence="3">PAP2 family protein</fullName>
    </submittedName>
</protein>
<dbReference type="Gene3D" id="1.20.144.10">
    <property type="entry name" value="Phosphatidic acid phosphatase type 2/haloperoxidase"/>
    <property type="match status" value="1"/>
</dbReference>
<dbReference type="InterPro" id="IPR000326">
    <property type="entry name" value="PAP2/HPO"/>
</dbReference>
<keyword evidence="4" id="KW-1185">Reference proteome</keyword>
<feature type="transmembrane region" description="Helical" evidence="1">
    <location>
        <begin position="20"/>
        <end position="42"/>
    </location>
</feature>
<comment type="caution">
    <text evidence="3">The sequence shown here is derived from an EMBL/GenBank/DDBJ whole genome shotgun (WGS) entry which is preliminary data.</text>
</comment>
<dbReference type="PANTHER" id="PTHR14969">
    <property type="entry name" value="SPHINGOSINE-1-PHOSPHATE PHOSPHOHYDROLASE"/>
    <property type="match status" value="1"/>
</dbReference>
<keyword evidence="1" id="KW-1133">Transmembrane helix</keyword>
<evidence type="ECO:0000313" key="4">
    <source>
        <dbReference type="Proteomes" id="UP000025748"/>
    </source>
</evidence>
<dbReference type="SMART" id="SM00014">
    <property type="entry name" value="acidPPc"/>
    <property type="match status" value="1"/>
</dbReference>
<keyword evidence="1" id="KW-0472">Membrane</keyword>
<proteinExistence type="predicted"/>
<name>A0ABR4R2T0_9BORD</name>
<gene>
    <name evidence="3" type="ORF">L544_0698</name>
</gene>
<keyword evidence="1" id="KW-0812">Transmembrane</keyword>
<dbReference type="SUPFAM" id="SSF48317">
    <property type="entry name" value="Acid phosphatase/Vanadium-dependent haloperoxidase"/>
    <property type="match status" value="1"/>
</dbReference>
<dbReference type="InterPro" id="IPR036938">
    <property type="entry name" value="PAP2/HPO_sf"/>
</dbReference>
<accession>A0ABR4R2T0</accession>
<feature type="transmembrane region" description="Helical" evidence="1">
    <location>
        <begin position="96"/>
        <end position="117"/>
    </location>
</feature>